<dbReference type="PRINTS" id="PR00081">
    <property type="entry name" value="GDHRDH"/>
</dbReference>
<dbReference type="InterPro" id="IPR002347">
    <property type="entry name" value="SDR_fam"/>
</dbReference>
<dbReference type="InterPro" id="IPR020904">
    <property type="entry name" value="Sc_DH/Rdtase_CS"/>
</dbReference>
<dbReference type="PROSITE" id="PS00061">
    <property type="entry name" value="ADH_SHORT"/>
    <property type="match status" value="1"/>
</dbReference>
<name>A0A6J6QX84_9ZZZZ</name>
<dbReference type="EMBL" id="CAFAAD010000029">
    <property type="protein sequence ID" value="CAB4788305.1"/>
    <property type="molecule type" value="Genomic_DNA"/>
</dbReference>
<reference evidence="6" key="1">
    <citation type="submission" date="2020-05" db="EMBL/GenBank/DDBJ databases">
        <authorList>
            <person name="Chiriac C."/>
            <person name="Salcher M."/>
            <person name="Ghai R."/>
            <person name="Kavagutti S V."/>
        </authorList>
    </citation>
    <scope>NUCLEOTIDE SEQUENCE</scope>
</reference>
<evidence type="ECO:0000313" key="6">
    <source>
        <dbReference type="EMBL" id="CAB4716077.1"/>
    </source>
</evidence>
<dbReference type="FunFam" id="3.40.50.720:FF:000084">
    <property type="entry name" value="Short-chain dehydrogenase reductase"/>
    <property type="match status" value="1"/>
</dbReference>
<dbReference type="EMBL" id="CAEZVC010000024">
    <property type="protein sequence ID" value="CAB4618752.1"/>
    <property type="molecule type" value="Genomic_DNA"/>
</dbReference>
<dbReference type="EMBL" id="CAFAAM010000178">
    <property type="protein sequence ID" value="CAB4812202.1"/>
    <property type="molecule type" value="Genomic_DNA"/>
</dbReference>
<dbReference type="InterPro" id="IPR036291">
    <property type="entry name" value="NAD(P)-bd_dom_sf"/>
</dbReference>
<protein>
    <submittedName>
        <fullName evidence="6">Unannotated protein</fullName>
    </submittedName>
</protein>
<evidence type="ECO:0000313" key="2">
    <source>
        <dbReference type="EMBL" id="CAB4341461.1"/>
    </source>
</evidence>
<dbReference type="EMBL" id="CAEZXY010000074">
    <property type="protein sequence ID" value="CAB4716077.1"/>
    <property type="molecule type" value="Genomic_DNA"/>
</dbReference>
<dbReference type="GO" id="GO:0016491">
    <property type="term" value="F:oxidoreductase activity"/>
    <property type="evidence" value="ECO:0007669"/>
    <property type="project" value="UniProtKB-KW"/>
</dbReference>
<dbReference type="SUPFAM" id="SSF51735">
    <property type="entry name" value="NAD(P)-binding Rossmann-fold domains"/>
    <property type="match status" value="1"/>
</dbReference>
<dbReference type="EMBL" id="CAFBRD010000060">
    <property type="protein sequence ID" value="CAB5077636.1"/>
    <property type="molecule type" value="Genomic_DNA"/>
</dbReference>
<dbReference type="PANTHER" id="PTHR43658">
    <property type="entry name" value="SHORT-CHAIN DEHYDROGENASE/REDUCTASE"/>
    <property type="match status" value="1"/>
</dbReference>
<dbReference type="PRINTS" id="PR00080">
    <property type="entry name" value="SDRFAMILY"/>
</dbReference>
<evidence type="ECO:0000256" key="1">
    <source>
        <dbReference type="ARBA" id="ARBA00023002"/>
    </source>
</evidence>
<dbReference type="EMBL" id="CAEZTY010000065">
    <property type="protein sequence ID" value="CAB4592922.1"/>
    <property type="molecule type" value="Genomic_DNA"/>
</dbReference>
<evidence type="ECO:0000313" key="9">
    <source>
        <dbReference type="EMBL" id="CAB4952594.1"/>
    </source>
</evidence>
<evidence type="ECO:0000313" key="7">
    <source>
        <dbReference type="EMBL" id="CAB4788305.1"/>
    </source>
</evidence>
<dbReference type="Gene3D" id="3.40.50.720">
    <property type="entry name" value="NAD(P)-binding Rossmann-like Domain"/>
    <property type="match status" value="1"/>
</dbReference>
<dbReference type="AlphaFoldDB" id="A0A6J6QX84"/>
<keyword evidence="1" id="KW-0560">Oxidoreductase</keyword>
<evidence type="ECO:0000313" key="4">
    <source>
        <dbReference type="EMBL" id="CAB4592922.1"/>
    </source>
</evidence>
<dbReference type="EMBL" id="CAFBOK010000171">
    <property type="protein sequence ID" value="CAB4992098.1"/>
    <property type="molecule type" value="Genomic_DNA"/>
</dbReference>
<evidence type="ECO:0000313" key="5">
    <source>
        <dbReference type="EMBL" id="CAB4618752.1"/>
    </source>
</evidence>
<evidence type="ECO:0000313" key="11">
    <source>
        <dbReference type="EMBL" id="CAB5077636.1"/>
    </source>
</evidence>
<dbReference type="Pfam" id="PF00106">
    <property type="entry name" value="adh_short"/>
    <property type="match status" value="1"/>
</dbReference>
<organism evidence="6">
    <name type="scientific">freshwater metagenome</name>
    <dbReference type="NCBI Taxonomy" id="449393"/>
    <lineage>
        <taxon>unclassified sequences</taxon>
        <taxon>metagenomes</taxon>
        <taxon>ecological metagenomes</taxon>
    </lineage>
</organism>
<dbReference type="EMBL" id="CAEUNJ010000164">
    <property type="protein sequence ID" value="CAB4373095.1"/>
    <property type="molecule type" value="Genomic_DNA"/>
</dbReference>
<evidence type="ECO:0000313" key="10">
    <source>
        <dbReference type="EMBL" id="CAB4992098.1"/>
    </source>
</evidence>
<dbReference type="EMBL" id="CAESAL010000030">
    <property type="protein sequence ID" value="CAB4341461.1"/>
    <property type="molecule type" value="Genomic_DNA"/>
</dbReference>
<gene>
    <name evidence="4" type="ORF">UFOPK1762_01448</name>
    <name evidence="5" type="ORF">UFOPK1906_00583</name>
    <name evidence="6" type="ORF">UFOPK2624_01388</name>
    <name evidence="7" type="ORF">UFOPK2969_00567</name>
    <name evidence="8" type="ORF">UFOPK3010_01221</name>
    <name evidence="2" type="ORF">UFOPK3331_01021</name>
    <name evidence="9" type="ORF">UFOPK3785_00931</name>
    <name evidence="10" type="ORF">UFOPK3927_01362</name>
    <name evidence="3" type="ORF">UFOPK4201_02149</name>
    <name evidence="11" type="ORF">UFOPK4371_01104</name>
</gene>
<proteinExistence type="predicted"/>
<sequence length="259" mass="26487">MDINGISAIVTGGASGIGEACARQLAAGGAKVVIADLNDEKGNALATEIGGAFAHVDVCSSDDIKAAIGMAEEMGPIRALVNSAGIGAASRTIGKDGSYDSAFNLDYWRKVIDINLTGTFDCIRLVATAMGRTEPVSADGERGAIVNMASVAAFDGQIGQAAYSASKGAIVGMTLPIARDLAVVGIRVNTVAPGLIDTPIYGEGEGSEAFKANLSKDVLFPKRLGYSSELAAMVLELVTNSYMNAQTIRVDGGARLGPK</sequence>
<dbReference type="EMBL" id="CAFBNJ010000040">
    <property type="protein sequence ID" value="CAB4952594.1"/>
    <property type="molecule type" value="Genomic_DNA"/>
</dbReference>
<accession>A0A6J6QX84</accession>
<dbReference type="PANTHER" id="PTHR43658:SF8">
    <property type="entry name" value="17-BETA-HYDROXYSTEROID DEHYDROGENASE 14-RELATED"/>
    <property type="match status" value="1"/>
</dbReference>
<evidence type="ECO:0000313" key="3">
    <source>
        <dbReference type="EMBL" id="CAB4373095.1"/>
    </source>
</evidence>
<evidence type="ECO:0000313" key="8">
    <source>
        <dbReference type="EMBL" id="CAB4812202.1"/>
    </source>
</evidence>